<evidence type="ECO:0000256" key="1">
    <source>
        <dbReference type="SAM" id="Phobius"/>
    </source>
</evidence>
<keyword evidence="1" id="KW-1133">Transmembrane helix</keyword>
<feature type="transmembrane region" description="Helical" evidence="1">
    <location>
        <begin position="164"/>
        <end position="182"/>
    </location>
</feature>
<reference evidence="2" key="1">
    <citation type="submission" date="2018-05" db="EMBL/GenBank/DDBJ databases">
        <authorList>
            <person name="Lanie J.A."/>
            <person name="Ng W.-L."/>
            <person name="Kazmierczak K.M."/>
            <person name="Andrzejewski T.M."/>
            <person name="Davidsen T.M."/>
            <person name="Wayne K.J."/>
            <person name="Tettelin H."/>
            <person name="Glass J.I."/>
            <person name="Rusch D."/>
            <person name="Podicherti R."/>
            <person name="Tsui H.-C.T."/>
            <person name="Winkler M.E."/>
        </authorList>
    </citation>
    <scope>NUCLEOTIDE SEQUENCE</scope>
</reference>
<feature type="transmembrane region" description="Helical" evidence="1">
    <location>
        <begin position="188"/>
        <end position="213"/>
    </location>
</feature>
<sequence length="216" mass="23418">MNFSQKWFTGLSLVIAPILVNVLWEVVEGSSADAGNYAFSAKVETYAKAATTNTILLCIILISFLCLGLSYLFQASDASKDSNNPLFGKISSKIWLVVLAIFTGILSLQMSTIGLYESGKIQEATTVFMISEMFGSAAFLLIGLALIFLGKALRDAKNKLQPSILLHIVSFGMLIFGIVLIIDAFSMGYYSVLGLIGWLGWHLVSIIFGVGILRAK</sequence>
<accession>A0A381ZK44</accession>
<protein>
    <recommendedName>
        <fullName evidence="3">DUF998 domain-containing protein</fullName>
    </recommendedName>
</protein>
<evidence type="ECO:0000313" key="2">
    <source>
        <dbReference type="EMBL" id="SVA89504.1"/>
    </source>
</evidence>
<feature type="transmembrane region" description="Helical" evidence="1">
    <location>
        <begin position="7"/>
        <end position="24"/>
    </location>
</feature>
<dbReference type="AlphaFoldDB" id="A0A381ZK44"/>
<proteinExistence type="predicted"/>
<dbReference type="EMBL" id="UINC01021606">
    <property type="protein sequence ID" value="SVA89504.1"/>
    <property type="molecule type" value="Genomic_DNA"/>
</dbReference>
<gene>
    <name evidence="2" type="ORF">METZ01_LOCUS142358</name>
</gene>
<keyword evidence="1" id="KW-0812">Transmembrane</keyword>
<name>A0A381ZK44_9ZZZZ</name>
<feature type="transmembrane region" description="Helical" evidence="1">
    <location>
        <begin position="54"/>
        <end position="73"/>
    </location>
</feature>
<feature type="transmembrane region" description="Helical" evidence="1">
    <location>
        <begin position="94"/>
        <end position="116"/>
    </location>
</feature>
<keyword evidence="1" id="KW-0472">Membrane</keyword>
<organism evidence="2">
    <name type="scientific">marine metagenome</name>
    <dbReference type="NCBI Taxonomy" id="408172"/>
    <lineage>
        <taxon>unclassified sequences</taxon>
        <taxon>metagenomes</taxon>
        <taxon>ecological metagenomes</taxon>
    </lineage>
</organism>
<evidence type="ECO:0008006" key="3">
    <source>
        <dbReference type="Google" id="ProtNLM"/>
    </source>
</evidence>
<feature type="transmembrane region" description="Helical" evidence="1">
    <location>
        <begin position="128"/>
        <end position="152"/>
    </location>
</feature>